<dbReference type="SUPFAM" id="SSF56219">
    <property type="entry name" value="DNase I-like"/>
    <property type="match status" value="1"/>
</dbReference>
<keyword evidence="2" id="KW-0378">Hydrolase</keyword>
<name>A0A0M9CGR5_9FLAO</name>
<comment type="caution">
    <text evidence="2">The sequence shown here is derived from an EMBL/GenBank/DDBJ whole genome shotgun (WGS) entry which is preliminary data.</text>
</comment>
<keyword evidence="2" id="KW-0540">Nuclease</keyword>
<evidence type="ECO:0000313" key="5">
    <source>
        <dbReference type="Proteomes" id="UP000183071"/>
    </source>
</evidence>
<dbReference type="Proteomes" id="UP000183071">
    <property type="component" value="Unassembled WGS sequence"/>
</dbReference>
<dbReference type="Pfam" id="PF19580">
    <property type="entry name" value="Exo_endo_phos_3"/>
    <property type="match status" value="1"/>
</dbReference>
<protein>
    <submittedName>
        <fullName evidence="2 3">Endonuclease/exonuclease/phosphatase family protein</fullName>
    </submittedName>
</protein>
<reference evidence="3 5" key="2">
    <citation type="submission" date="2016-10" db="EMBL/GenBank/DDBJ databases">
        <authorList>
            <person name="Varghese N."/>
            <person name="Submissions S."/>
        </authorList>
    </citation>
    <scope>NUCLEOTIDE SEQUENCE [LARGE SCALE GENOMIC DNA]</scope>
    <source>
        <strain evidence="3 5">DSW-5</strain>
    </source>
</reference>
<dbReference type="PATRIC" id="fig|1300348.6.peg.1398"/>
<evidence type="ECO:0000313" key="4">
    <source>
        <dbReference type="Proteomes" id="UP000037716"/>
    </source>
</evidence>
<evidence type="ECO:0000313" key="2">
    <source>
        <dbReference type="EMBL" id="KOY51839.1"/>
    </source>
</evidence>
<evidence type="ECO:0000259" key="1">
    <source>
        <dbReference type="Pfam" id="PF19580"/>
    </source>
</evidence>
<proteinExistence type="predicted"/>
<dbReference type="PANTHER" id="PTHR42834">
    <property type="entry name" value="ENDONUCLEASE/EXONUCLEASE/PHOSPHATASE FAMILY PROTEIN (AFU_ORTHOLOGUE AFUA_3G09210)"/>
    <property type="match status" value="1"/>
</dbReference>
<dbReference type="Proteomes" id="UP000037716">
    <property type="component" value="Unassembled WGS sequence"/>
</dbReference>
<dbReference type="EMBL" id="LGBR01000001">
    <property type="protein sequence ID" value="KOY51839.1"/>
    <property type="molecule type" value="Genomic_DNA"/>
</dbReference>
<sequence>MFPSLPSIKQKKDITTIAFYNVENLFDTVDDPNTADDDYTPNGKKKWTVDRYKIKVKKLSSIIAQLGLHKSKYPPAIVGLVEVENAKVVSDLANSSYLKKHHYGFVHYDSPDERGIDVALLYNKIAFELIDSETYPVYLEDEEGDRDYTRDILKVSGNLHGELVHIIVTHWSSRREGVAETEHKRIAAAEKIREITLDLHQKEMNPKIIIMGDFNDDPTSRSVNQFLVKDDFYNPMKKILNPESKGSLTFNGNWNLFDQIIFSKNFLQEEKNKLYFKHAEVFNKKWMKIYKGKYKGSPFRTYIGPWYKGGFSDHFPVYAFLKKKS</sequence>
<keyword evidence="5" id="KW-1185">Reference proteome</keyword>
<dbReference type="GO" id="GO:0004519">
    <property type="term" value="F:endonuclease activity"/>
    <property type="evidence" value="ECO:0007669"/>
    <property type="project" value="UniProtKB-KW"/>
</dbReference>
<dbReference type="Gene3D" id="3.60.10.10">
    <property type="entry name" value="Endonuclease/exonuclease/phosphatase"/>
    <property type="match status" value="1"/>
</dbReference>
<dbReference type="EMBL" id="FNUE01000001">
    <property type="protein sequence ID" value="SEE01798.1"/>
    <property type="molecule type" value="Genomic_DNA"/>
</dbReference>
<dbReference type="InterPro" id="IPR036691">
    <property type="entry name" value="Endo/exonu/phosph_ase_sf"/>
</dbReference>
<dbReference type="RefSeq" id="WP_053973987.1">
    <property type="nucleotide sequence ID" value="NZ_FNUE01000001.1"/>
</dbReference>
<dbReference type="GO" id="GO:0004527">
    <property type="term" value="F:exonuclease activity"/>
    <property type="evidence" value="ECO:0007669"/>
    <property type="project" value="UniProtKB-KW"/>
</dbReference>
<dbReference type="PANTHER" id="PTHR42834:SF1">
    <property type="entry name" value="ENDONUCLEASE_EXONUCLEASE_PHOSPHATASE FAMILY PROTEIN (AFU_ORTHOLOGUE AFUA_3G09210)"/>
    <property type="match status" value="1"/>
</dbReference>
<reference evidence="2 4" key="1">
    <citation type="submission" date="2015-07" db="EMBL/GenBank/DDBJ databases">
        <title>Genome of Polaribacter dokdonenesis DSW-5, isolated from seawater off Dokdo in Korea.</title>
        <authorList>
            <person name="Yoon K."/>
            <person name="Song J.Y."/>
            <person name="Kim J.F."/>
        </authorList>
    </citation>
    <scope>NUCLEOTIDE SEQUENCE [LARGE SCALE GENOMIC DNA]</scope>
    <source>
        <strain evidence="2 4">DSW-5</strain>
    </source>
</reference>
<dbReference type="OrthoDB" id="9802724at2"/>
<accession>A0A0M9CGR5</accession>
<dbReference type="STRING" id="1300348.I602_1399"/>
<organism evidence="2 4">
    <name type="scientific">Polaribacter dokdonensis DSW-5</name>
    <dbReference type="NCBI Taxonomy" id="1300348"/>
    <lineage>
        <taxon>Bacteria</taxon>
        <taxon>Pseudomonadati</taxon>
        <taxon>Bacteroidota</taxon>
        <taxon>Flavobacteriia</taxon>
        <taxon>Flavobacteriales</taxon>
        <taxon>Flavobacteriaceae</taxon>
    </lineage>
</organism>
<dbReference type="InterPro" id="IPR005135">
    <property type="entry name" value="Endo/exonuclease/phosphatase"/>
</dbReference>
<dbReference type="AlphaFoldDB" id="A0A0M9CGR5"/>
<keyword evidence="2" id="KW-0269">Exonuclease</keyword>
<feature type="domain" description="Endonuclease/exonuclease/phosphatase" evidence="1">
    <location>
        <begin position="16"/>
        <end position="323"/>
    </location>
</feature>
<keyword evidence="2" id="KW-0255">Endonuclease</keyword>
<evidence type="ECO:0000313" key="3">
    <source>
        <dbReference type="EMBL" id="SEE01798.1"/>
    </source>
</evidence>
<gene>
    <name evidence="2" type="ORF">I602_1399</name>
    <name evidence="3" type="ORF">SAMN05444353_0370</name>
</gene>